<name>A0ABQ5A7S1_9ASTR</name>
<evidence type="ECO:0000313" key="3">
    <source>
        <dbReference type="Proteomes" id="UP001151760"/>
    </source>
</evidence>
<gene>
    <name evidence="2" type="ORF">Tco_0804180</name>
</gene>
<dbReference type="Proteomes" id="UP001151760">
    <property type="component" value="Unassembled WGS sequence"/>
</dbReference>
<feature type="region of interest" description="Disordered" evidence="1">
    <location>
        <begin position="40"/>
        <end position="84"/>
    </location>
</feature>
<organism evidence="2 3">
    <name type="scientific">Tanacetum coccineum</name>
    <dbReference type="NCBI Taxonomy" id="301880"/>
    <lineage>
        <taxon>Eukaryota</taxon>
        <taxon>Viridiplantae</taxon>
        <taxon>Streptophyta</taxon>
        <taxon>Embryophyta</taxon>
        <taxon>Tracheophyta</taxon>
        <taxon>Spermatophyta</taxon>
        <taxon>Magnoliopsida</taxon>
        <taxon>eudicotyledons</taxon>
        <taxon>Gunneridae</taxon>
        <taxon>Pentapetalae</taxon>
        <taxon>asterids</taxon>
        <taxon>campanulids</taxon>
        <taxon>Asterales</taxon>
        <taxon>Asteraceae</taxon>
        <taxon>Asteroideae</taxon>
        <taxon>Anthemideae</taxon>
        <taxon>Anthemidinae</taxon>
        <taxon>Tanacetum</taxon>
    </lineage>
</organism>
<reference evidence="2" key="1">
    <citation type="journal article" date="2022" name="Int. J. Mol. Sci.">
        <title>Draft Genome of Tanacetum Coccineum: Genomic Comparison of Closely Related Tanacetum-Family Plants.</title>
        <authorList>
            <person name="Yamashiro T."/>
            <person name="Shiraishi A."/>
            <person name="Nakayama K."/>
            <person name="Satake H."/>
        </authorList>
    </citation>
    <scope>NUCLEOTIDE SEQUENCE</scope>
</reference>
<proteinExistence type="predicted"/>
<evidence type="ECO:0000256" key="1">
    <source>
        <dbReference type="SAM" id="MobiDB-lite"/>
    </source>
</evidence>
<keyword evidence="3" id="KW-1185">Reference proteome</keyword>
<evidence type="ECO:0000313" key="2">
    <source>
        <dbReference type="EMBL" id="GJS97212.1"/>
    </source>
</evidence>
<protein>
    <submittedName>
        <fullName evidence="2">Uncharacterized protein</fullName>
    </submittedName>
</protein>
<sequence length="138" mass="15705">MQTLNENRGLTPLPCTPQSIKLFPPFLLFTHPFPYTLQPDKHVTIHPSSPNPPRQTLLKPHLSQPDKRRLPPWQSHEDPLADGTRTKSMAQIILLGDQEKMDGYDDGFILLTQQTQQAAIESLYSAIYMKLISSLKDM</sequence>
<reference evidence="2" key="2">
    <citation type="submission" date="2022-01" db="EMBL/GenBank/DDBJ databases">
        <authorList>
            <person name="Yamashiro T."/>
            <person name="Shiraishi A."/>
            <person name="Satake H."/>
            <person name="Nakayama K."/>
        </authorList>
    </citation>
    <scope>NUCLEOTIDE SEQUENCE</scope>
</reference>
<feature type="compositionally biased region" description="Basic and acidic residues" evidence="1">
    <location>
        <begin position="64"/>
        <end position="79"/>
    </location>
</feature>
<accession>A0ABQ5A7S1</accession>
<comment type="caution">
    <text evidence="2">The sequence shown here is derived from an EMBL/GenBank/DDBJ whole genome shotgun (WGS) entry which is preliminary data.</text>
</comment>
<dbReference type="EMBL" id="BQNB010011945">
    <property type="protein sequence ID" value="GJS97212.1"/>
    <property type="molecule type" value="Genomic_DNA"/>
</dbReference>